<name>A0ABQ2DIC3_9MICC</name>
<dbReference type="PANTHER" id="PTHR30411:SF4">
    <property type="entry name" value="YBAK_AMINOACYL-TRNA SYNTHETASE-ASSOCIATED DOMAIN-CONTAINING PROTEIN"/>
    <property type="match status" value="1"/>
</dbReference>
<accession>A0ABQ2DIC3</accession>
<dbReference type="Proteomes" id="UP000606115">
    <property type="component" value="Unassembled WGS sequence"/>
</dbReference>
<dbReference type="SUPFAM" id="SSF55826">
    <property type="entry name" value="YbaK/ProRS associated domain"/>
    <property type="match status" value="1"/>
</dbReference>
<keyword evidence="3" id="KW-1185">Reference proteome</keyword>
<protein>
    <recommendedName>
        <fullName evidence="1">YbaK/aminoacyl-tRNA synthetase-associated domain-containing protein</fullName>
    </recommendedName>
</protein>
<dbReference type="RefSeq" id="WP_096256911.1">
    <property type="nucleotide sequence ID" value="NZ_BMKX01000003.1"/>
</dbReference>
<dbReference type="Gene3D" id="3.90.960.10">
    <property type="entry name" value="YbaK/aminoacyl-tRNA synthetase-associated domain"/>
    <property type="match status" value="1"/>
</dbReference>
<dbReference type="InterPro" id="IPR007214">
    <property type="entry name" value="YbaK/aa-tRNA-synth-assoc-dom"/>
</dbReference>
<evidence type="ECO:0000259" key="1">
    <source>
        <dbReference type="Pfam" id="PF04073"/>
    </source>
</evidence>
<comment type="caution">
    <text evidence="2">The sequence shown here is derived from an EMBL/GenBank/DDBJ whole genome shotgun (WGS) entry which is preliminary data.</text>
</comment>
<organism evidence="2 3">
    <name type="scientific">Glutamicibacter ardleyensis</name>
    <dbReference type="NCBI Taxonomy" id="225894"/>
    <lineage>
        <taxon>Bacteria</taxon>
        <taxon>Bacillati</taxon>
        <taxon>Actinomycetota</taxon>
        <taxon>Actinomycetes</taxon>
        <taxon>Micrococcales</taxon>
        <taxon>Micrococcaceae</taxon>
        <taxon>Glutamicibacter</taxon>
    </lineage>
</organism>
<dbReference type="PANTHER" id="PTHR30411">
    <property type="entry name" value="CYTOPLASMIC PROTEIN"/>
    <property type="match status" value="1"/>
</dbReference>
<proteinExistence type="predicted"/>
<gene>
    <name evidence="2" type="ORF">GCM10007173_16310</name>
</gene>
<evidence type="ECO:0000313" key="3">
    <source>
        <dbReference type="Proteomes" id="UP000606115"/>
    </source>
</evidence>
<evidence type="ECO:0000313" key="2">
    <source>
        <dbReference type="EMBL" id="GGJ58296.1"/>
    </source>
</evidence>
<dbReference type="InterPro" id="IPR036754">
    <property type="entry name" value="YbaK/aa-tRNA-synt-asso_dom_sf"/>
</dbReference>
<reference evidence="3" key="1">
    <citation type="journal article" date="2019" name="Int. J. Syst. Evol. Microbiol.">
        <title>The Global Catalogue of Microorganisms (GCM) 10K type strain sequencing project: providing services to taxonomists for standard genome sequencing and annotation.</title>
        <authorList>
            <consortium name="The Broad Institute Genomics Platform"/>
            <consortium name="The Broad Institute Genome Sequencing Center for Infectious Disease"/>
            <person name="Wu L."/>
            <person name="Ma J."/>
        </authorList>
    </citation>
    <scope>NUCLEOTIDE SEQUENCE [LARGE SCALE GENOMIC DNA]</scope>
    <source>
        <strain evidence="3">CGMCC 1.3685</strain>
    </source>
</reference>
<sequence>MNQSKVNEALTRVSLDASRRDIPIEIVPREPANSLEHAAELLGVIPAHLLKTLVIKRSDDTYLFALVPGGRKLSWPKLREVVGVNKLSLPDADIAYDVTRYVRGTITPFGSHSVLPVYIDASVFTEPVPEAVALGCGEPEHGLLVDPQDLVNGFDATIADISISE</sequence>
<feature type="domain" description="YbaK/aminoacyl-tRNA synthetase-associated" evidence="1">
    <location>
        <begin position="30"/>
        <end position="151"/>
    </location>
</feature>
<dbReference type="GeneID" id="303303997"/>
<dbReference type="Pfam" id="PF04073">
    <property type="entry name" value="tRNA_edit"/>
    <property type="match status" value="1"/>
</dbReference>
<dbReference type="CDD" id="cd04332">
    <property type="entry name" value="YbaK_like"/>
    <property type="match status" value="1"/>
</dbReference>
<dbReference type="EMBL" id="BMKX01000003">
    <property type="protein sequence ID" value="GGJ58296.1"/>
    <property type="molecule type" value="Genomic_DNA"/>
</dbReference>